<gene>
    <name evidence="1" type="ORF">W5A_05378</name>
</gene>
<name>I0WGV4_9FLAO</name>
<proteinExistence type="predicted"/>
<dbReference type="InterPro" id="IPR038695">
    <property type="entry name" value="Saro_0823-like_sf"/>
</dbReference>
<evidence type="ECO:0000313" key="2">
    <source>
        <dbReference type="Proteomes" id="UP000005938"/>
    </source>
</evidence>
<dbReference type="OrthoDB" id="5526466at2"/>
<dbReference type="PANTHER" id="PTHR37953:SF1">
    <property type="entry name" value="UPF0127 PROTEIN MJ1496"/>
    <property type="match status" value="1"/>
</dbReference>
<dbReference type="EMBL" id="AJJU01000004">
    <property type="protein sequence ID" value="EID75620.1"/>
    <property type="molecule type" value="Genomic_DNA"/>
</dbReference>
<dbReference type="AlphaFoldDB" id="I0WGV4"/>
<dbReference type="Pfam" id="PF02643">
    <property type="entry name" value="DUF192"/>
    <property type="match status" value="1"/>
</dbReference>
<protein>
    <recommendedName>
        <fullName evidence="3">DUF192 domain-containing protein</fullName>
    </recommendedName>
</protein>
<dbReference type="PANTHER" id="PTHR37953">
    <property type="entry name" value="UPF0127 PROTEIN MJ1496"/>
    <property type="match status" value="1"/>
</dbReference>
<dbReference type="STRING" id="946077.W5A_05378"/>
<dbReference type="InterPro" id="IPR003795">
    <property type="entry name" value="DUF192"/>
</dbReference>
<evidence type="ECO:0000313" key="1">
    <source>
        <dbReference type="EMBL" id="EID75620.1"/>
    </source>
</evidence>
<accession>I0WGV4</accession>
<dbReference type="Proteomes" id="UP000005938">
    <property type="component" value="Unassembled WGS sequence"/>
</dbReference>
<sequence>MIAIFQKHIGKTLISISLMGVFSLIILRKCNPPPQDINLAEITFTKEGTASIFNANGKLLKVISIEIAETPAETQVGLMYREHMEPLQGMLFIFNQEEPRYFYMKNTIIPLDIIYLDKDLKVVSFHQNTTPMDESSLPSEVPAQYVLEINAGLMEKWGIKKGSYISFSRD</sequence>
<organism evidence="1 2">
    <name type="scientific">Imtechella halotolerans K1</name>
    <dbReference type="NCBI Taxonomy" id="946077"/>
    <lineage>
        <taxon>Bacteria</taxon>
        <taxon>Pseudomonadati</taxon>
        <taxon>Bacteroidota</taxon>
        <taxon>Flavobacteriia</taxon>
        <taxon>Flavobacteriales</taxon>
        <taxon>Flavobacteriaceae</taxon>
        <taxon>Imtechella</taxon>
    </lineage>
</organism>
<keyword evidence="2" id="KW-1185">Reference proteome</keyword>
<dbReference type="eggNOG" id="COG1430">
    <property type="taxonomic scope" value="Bacteria"/>
</dbReference>
<evidence type="ECO:0008006" key="3">
    <source>
        <dbReference type="Google" id="ProtNLM"/>
    </source>
</evidence>
<comment type="caution">
    <text evidence="1">The sequence shown here is derived from an EMBL/GenBank/DDBJ whole genome shotgun (WGS) entry which is preliminary data.</text>
</comment>
<reference evidence="1 2" key="1">
    <citation type="journal article" date="2012" name="J. Bacteriol.">
        <title>Genome Sequence of the Halotolerant Bacterium Imtechella halotolerans K1T.</title>
        <authorList>
            <person name="Kumar S."/>
            <person name="Vikram S."/>
            <person name="Subramanian S."/>
            <person name="Raghava G.P."/>
            <person name="Pinnaka A.K."/>
        </authorList>
    </citation>
    <scope>NUCLEOTIDE SEQUENCE [LARGE SCALE GENOMIC DNA]</scope>
    <source>
        <strain evidence="1 2">K1</strain>
    </source>
</reference>
<dbReference type="RefSeq" id="WP_008238200.1">
    <property type="nucleotide sequence ID" value="NZ_AJJU01000004.1"/>
</dbReference>
<dbReference type="Gene3D" id="2.60.120.1140">
    <property type="entry name" value="Protein of unknown function DUF192"/>
    <property type="match status" value="1"/>
</dbReference>